<dbReference type="EMBL" id="FQUT01000003">
    <property type="protein sequence ID" value="SHF23052.1"/>
    <property type="molecule type" value="Genomic_DNA"/>
</dbReference>
<dbReference type="OrthoDB" id="1348221at2"/>
<gene>
    <name evidence="3" type="ORF">SAMN05443633_103307</name>
</gene>
<evidence type="ECO:0000313" key="3">
    <source>
        <dbReference type="EMBL" id="SHF23052.1"/>
    </source>
</evidence>
<evidence type="ECO:0000256" key="2">
    <source>
        <dbReference type="SAM" id="SignalP"/>
    </source>
</evidence>
<proteinExistence type="predicted"/>
<keyword evidence="2" id="KW-0732">Signal</keyword>
<dbReference type="Proteomes" id="UP000184518">
    <property type="component" value="Unassembled WGS sequence"/>
</dbReference>
<feature type="signal peptide" evidence="2">
    <location>
        <begin position="1"/>
        <end position="18"/>
    </location>
</feature>
<name>A0A1M4ZZ92_9FLAO</name>
<feature type="coiled-coil region" evidence="1">
    <location>
        <begin position="209"/>
        <end position="236"/>
    </location>
</feature>
<dbReference type="STRING" id="1416778.SAMN05443633_103307"/>
<keyword evidence="4" id="KW-1185">Reference proteome</keyword>
<dbReference type="RefSeq" id="WP_072955254.1">
    <property type="nucleotide sequence ID" value="NZ_FQUT01000003.1"/>
</dbReference>
<organism evidence="3 4">
    <name type="scientific">Chryseobacterium arachidis</name>
    <dbReference type="NCBI Taxonomy" id="1416778"/>
    <lineage>
        <taxon>Bacteria</taxon>
        <taxon>Pseudomonadati</taxon>
        <taxon>Bacteroidota</taxon>
        <taxon>Flavobacteriia</taxon>
        <taxon>Flavobacteriales</taxon>
        <taxon>Weeksellaceae</taxon>
        <taxon>Chryseobacterium group</taxon>
        <taxon>Chryseobacterium</taxon>
    </lineage>
</organism>
<evidence type="ECO:0000313" key="4">
    <source>
        <dbReference type="Proteomes" id="UP000184518"/>
    </source>
</evidence>
<evidence type="ECO:0000256" key="1">
    <source>
        <dbReference type="SAM" id="Coils"/>
    </source>
</evidence>
<accession>A0A1M4ZZ92</accession>
<reference evidence="4" key="1">
    <citation type="submission" date="2016-11" db="EMBL/GenBank/DDBJ databases">
        <authorList>
            <person name="Varghese N."/>
            <person name="Submissions S."/>
        </authorList>
    </citation>
    <scope>NUCLEOTIDE SEQUENCE [LARGE SCALE GENOMIC DNA]</scope>
    <source>
        <strain evidence="4">DSM 27619</strain>
    </source>
</reference>
<feature type="chain" id="PRO_5012680097" description="Plasminogen-binding protein PgbA N-terminal domain-containing protein" evidence="2">
    <location>
        <begin position="19"/>
        <end position="276"/>
    </location>
</feature>
<keyword evidence="1" id="KW-0175">Coiled coil</keyword>
<sequence length="276" mass="31743">MKKLITLFSLLLCISTFSQVDLYFGRKPFVGAEIIMENGDIKTGFLQNFQTPRFVETDVGFLSGIEKKLKFETKEFKFKEEKTSAIQIIKIEDLKRIVILNNDGSEKLVYDKMKLKTINSSNEVIDVNKTVVLPLEQEGKVNLYGINIAFFQNNKYVSSLYLPYVKKPDDEYGYILIDINRINLFNMGKIDDKLEKGLFEVTKDCPAFSNALSTRMKALEKEVKASRGEGIKLKNQARKELKDRGQENFAAMKIDHDYAMKPYETLLDEYASKCTK</sequence>
<evidence type="ECO:0008006" key="5">
    <source>
        <dbReference type="Google" id="ProtNLM"/>
    </source>
</evidence>
<protein>
    <recommendedName>
        <fullName evidence="5">Plasminogen-binding protein PgbA N-terminal domain-containing protein</fullName>
    </recommendedName>
</protein>
<dbReference type="AlphaFoldDB" id="A0A1M4ZZ92"/>